<dbReference type="GeneID" id="20241846"/>
<evidence type="ECO:0000256" key="1">
    <source>
        <dbReference type="SAM" id="MobiDB-lite"/>
    </source>
</evidence>
<dbReference type="HOGENOM" id="CLU_883641_0_0_1"/>
<gene>
    <name evidence="2" type="ORF">LOTGIDRAFT_171631</name>
</gene>
<keyword evidence="3" id="KW-1185">Reference proteome</keyword>
<protein>
    <submittedName>
        <fullName evidence="2">Uncharacterized protein</fullName>
    </submittedName>
</protein>
<dbReference type="Proteomes" id="UP000030746">
    <property type="component" value="Unassembled WGS sequence"/>
</dbReference>
<evidence type="ECO:0000313" key="3">
    <source>
        <dbReference type="Proteomes" id="UP000030746"/>
    </source>
</evidence>
<dbReference type="AlphaFoldDB" id="V4CLU5"/>
<evidence type="ECO:0000313" key="2">
    <source>
        <dbReference type="EMBL" id="ESP03285.1"/>
    </source>
</evidence>
<dbReference type="CTD" id="20241846"/>
<sequence>MDYRQLAVSCPWCPDSKHYRRAVDLRQHANADHLEMLEGTPDGILSENNCYWVAKFPDTYASVINPTKADSLEAQAVTKLLHKKKQDLVVGSEQEVEDEVELGKLVLSSDNIKAVFNIVGGDVGEWYEATIKPETMGNQTAKLLGIPEEYVEKMGSVVAVFPGGQEGTLGDADLADATASWSPLKTPDSNSIQLLSVSLRGCKPLWKSTERRGEAIGENCVREGRYRNRIEWRGKEMERVERRSKDSESEDRRRKEQLPRAERRKWTGGKRKDGEGRDEETPREGRKGEIVKRREEEASGERRKGKIRKRREEET</sequence>
<accession>V4CLU5</accession>
<feature type="compositionally biased region" description="Basic and acidic residues" evidence="1">
    <location>
        <begin position="237"/>
        <end position="302"/>
    </location>
</feature>
<dbReference type="KEGG" id="lgi:LOTGIDRAFT_171631"/>
<dbReference type="RefSeq" id="XP_009046084.1">
    <property type="nucleotide sequence ID" value="XM_009047836.1"/>
</dbReference>
<proteinExistence type="predicted"/>
<organism evidence="2 3">
    <name type="scientific">Lottia gigantea</name>
    <name type="common">Giant owl limpet</name>
    <dbReference type="NCBI Taxonomy" id="225164"/>
    <lineage>
        <taxon>Eukaryota</taxon>
        <taxon>Metazoa</taxon>
        <taxon>Spiralia</taxon>
        <taxon>Lophotrochozoa</taxon>
        <taxon>Mollusca</taxon>
        <taxon>Gastropoda</taxon>
        <taxon>Patellogastropoda</taxon>
        <taxon>Lottioidea</taxon>
        <taxon>Lottiidae</taxon>
        <taxon>Lottia</taxon>
    </lineage>
</organism>
<dbReference type="EMBL" id="KB200071">
    <property type="protein sequence ID" value="ESP03285.1"/>
    <property type="molecule type" value="Genomic_DNA"/>
</dbReference>
<reference evidence="2 3" key="1">
    <citation type="journal article" date="2013" name="Nature">
        <title>Insights into bilaterian evolution from three spiralian genomes.</title>
        <authorList>
            <person name="Simakov O."/>
            <person name="Marletaz F."/>
            <person name="Cho S.J."/>
            <person name="Edsinger-Gonzales E."/>
            <person name="Havlak P."/>
            <person name="Hellsten U."/>
            <person name="Kuo D.H."/>
            <person name="Larsson T."/>
            <person name="Lv J."/>
            <person name="Arendt D."/>
            <person name="Savage R."/>
            <person name="Osoegawa K."/>
            <person name="de Jong P."/>
            <person name="Grimwood J."/>
            <person name="Chapman J.A."/>
            <person name="Shapiro H."/>
            <person name="Aerts A."/>
            <person name="Otillar R.P."/>
            <person name="Terry A.Y."/>
            <person name="Boore J.L."/>
            <person name="Grigoriev I.V."/>
            <person name="Lindberg D.R."/>
            <person name="Seaver E.C."/>
            <person name="Weisblat D.A."/>
            <person name="Putnam N.H."/>
            <person name="Rokhsar D.S."/>
        </authorList>
    </citation>
    <scope>NUCLEOTIDE SEQUENCE [LARGE SCALE GENOMIC DNA]</scope>
</reference>
<name>V4CLU5_LOTGI</name>
<dbReference type="OrthoDB" id="6161605at2759"/>
<feature type="region of interest" description="Disordered" evidence="1">
    <location>
        <begin position="237"/>
        <end position="315"/>
    </location>
</feature>